<dbReference type="PANTHER" id="PTHR30290:SF38">
    <property type="entry name" value="D,D-DIPEPTIDE-BINDING PERIPLASMIC PROTEIN DDPA-RELATED"/>
    <property type="match status" value="1"/>
</dbReference>
<dbReference type="CDD" id="cd00995">
    <property type="entry name" value="PBP2_NikA_DppA_OppA_like"/>
    <property type="match status" value="1"/>
</dbReference>
<comment type="caution">
    <text evidence="4">The sequence shown here is derived from an EMBL/GenBank/DDBJ whole genome shotgun (WGS) entry which is preliminary data.</text>
</comment>
<dbReference type="EMBL" id="BAAAOB010000001">
    <property type="protein sequence ID" value="GAA1780324.1"/>
    <property type="molecule type" value="Genomic_DNA"/>
</dbReference>
<dbReference type="Pfam" id="PF00496">
    <property type="entry name" value="SBP_bac_5"/>
    <property type="match status" value="1"/>
</dbReference>
<dbReference type="PROSITE" id="PS51257">
    <property type="entry name" value="PROKAR_LIPOPROTEIN"/>
    <property type="match status" value="1"/>
</dbReference>
<protein>
    <submittedName>
        <fullName evidence="4">ABC transporter substrate-binding protein</fullName>
    </submittedName>
</protein>
<feature type="signal peptide" evidence="2">
    <location>
        <begin position="1"/>
        <end position="20"/>
    </location>
</feature>
<dbReference type="PIRSF" id="PIRSF002741">
    <property type="entry name" value="MppA"/>
    <property type="match status" value="1"/>
</dbReference>
<name>A0ABN2L9L6_9MICO</name>
<dbReference type="InterPro" id="IPR000914">
    <property type="entry name" value="SBP_5_dom"/>
</dbReference>
<evidence type="ECO:0000313" key="4">
    <source>
        <dbReference type="EMBL" id="GAA1780324.1"/>
    </source>
</evidence>
<proteinExistence type="predicted"/>
<keyword evidence="5" id="KW-1185">Reference proteome</keyword>
<dbReference type="PANTHER" id="PTHR30290">
    <property type="entry name" value="PERIPLASMIC BINDING COMPONENT OF ABC TRANSPORTER"/>
    <property type="match status" value="1"/>
</dbReference>
<feature type="chain" id="PRO_5047473914" evidence="2">
    <location>
        <begin position="21"/>
        <end position="544"/>
    </location>
</feature>
<dbReference type="Gene3D" id="3.10.105.10">
    <property type="entry name" value="Dipeptide-binding Protein, Domain 3"/>
    <property type="match status" value="1"/>
</dbReference>
<dbReference type="InterPro" id="IPR039424">
    <property type="entry name" value="SBP_5"/>
</dbReference>
<dbReference type="Proteomes" id="UP001500851">
    <property type="component" value="Unassembled WGS sequence"/>
</dbReference>
<evidence type="ECO:0000256" key="1">
    <source>
        <dbReference type="ARBA" id="ARBA00022729"/>
    </source>
</evidence>
<accession>A0ABN2L9L6</accession>
<gene>
    <name evidence="4" type="ORF">GCM10009768_06530</name>
</gene>
<sequence>MRRRLSRAIAGAGVAAVALAALTGCGQSAVGDQAGSYELTAHTPAPKGDIDSVTWALATEPFSLDPAYAFDYSDNTVLANMCESLLRWNSDLSVSPGLATKVDHPDPQTWVYTIRQGVKFHDGSTMQPSDVVFSLKHHLDPEVGSFWFDTYKNVDSISQTSTDQVTVHTKIPDPSFNKLMSAAPGVVFSEKAAKAAGRDYGNASTGVDCTGPFAFKEWRSGESITMERFADYWDPEYRAKAKQFQFVILNDPNARVNALRTGEIDGSWQVPTNAIDLMRASDTGKMYFGVNTTVQSLIVGDMQGPLGDLRVRKALALALDRQALIKAAVQGYAKPTDALTTKSVWTDASPETITQAFDDLPKLQYDLAEAKRLVKEAGAEGKKITYVTAPIDSSFDVISQAVASAGKEIGLDIRIETRTPNAYTLLFSDPNAIKGVDLFTTQWYLSSTDPLEMYAVLRTGEFSNYGHWSDPAFDALTNRALVTDDAGERSKISAQVQRLASEQLPWIPLFEIPTGLWLGKKVTGVDPSISYMYAPWAAKIGKAD</sequence>
<evidence type="ECO:0000313" key="5">
    <source>
        <dbReference type="Proteomes" id="UP001500851"/>
    </source>
</evidence>
<organism evidence="4 5">
    <name type="scientific">Leucobacter iarius</name>
    <dbReference type="NCBI Taxonomy" id="333963"/>
    <lineage>
        <taxon>Bacteria</taxon>
        <taxon>Bacillati</taxon>
        <taxon>Actinomycetota</taxon>
        <taxon>Actinomycetes</taxon>
        <taxon>Micrococcales</taxon>
        <taxon>Microbacteriaceae</taxon>
        <taxon>Leucobacter</taxon>
    </lineage>
</organism>
<dbReference type="SUPFAM" id="SSF53850">
    <property type="entry name" value="Periplasmic binding protein-like II"/>
    <property type="match status" value="1"/>
</dbReference>
<keyword evidence="1 2" id="KW-0732">Signal</keyword>
<dbReference type="Gene3D" id="3.40.190.10">
    <property type="entry name" value="Periplasmic binding protein-like II"/>
    <property type="match status" value="1"/>
</dbReference>
<reference evidence="4 5" key="1">
    <citation type="journal article" date="2019" name="Int. J. Syst. Evol. Microbiol.">
        <title>The Global Catalogue of Microorganisms (GCM) 10K type strain sequencing project: providing services to taxonomists for standard genome sequencing and annotation.</title>
        <authorList>
            <consortium name="The Broad Institute Genomics Platform"/>
            <consortium name="The Broad Institute Genome Sequencing Center for Infectious Disease"/>
            <person name="Wu L."/>
            <person name="Ma J."/>
        </authorList>
    </citation>
    <scope>NUCLEOTIDE SEQUENCE [LARGE SCALE GENOMIC DNA]</scope>
    <source>
        <strain evidence="4 5">JCM 14736</strain>
    </source>
</reference>
<dbReference type="Gene3D" id="3.90.76.10">
    <property type="entry name" value="Dipeptide-binding Protein, Domain 1"/>
    <property type="match status" value="1"/>
</dbReference>
<evidence type="ECO:0000256" key="2">
    <source>
        <dbReference type="SAM" id="SignalP"/>
    </source>
</evidence>
<dbReference type="RefSeq" id="WP_344029240.1">
    <property type="nucleotide sequence ID" value="NZ_BAAAOB010000001.1"/>
</dbReference>
<feature type="domain" description="Solute-binding protein family 5" evidence="3">
    <location>
        <begin position="94"/>
        <end position="459"/>
    </location>
</feature>
<dbReference type="InterPro" id="IPR030678">
    <property type="entry name" value="Peptide/Ni-bd"/>
</dbReference>
<evidence type="ECO:0000259" key="3">
    <source>
        <dbReference type="Pfam" id="PF00496"/>
    </source>
</evidence>